<evidence type="ECO:0000256" key="1">
    <source>
        <dbReference type="SAM" id="Coils"/>
    </source>
</evidence>
<evidence type="ECO:0000313" key="4">
    <source>
        <dbReference type="EMBL" id="SFP82421.1"/>
    </source>
</evidence>
<protein>
    <recommendedName>
        <fullName evidence="6">Translation initiation factor 2</fullName>
    </recommendedName>
</protein>
<keyword evidence="2" id="KW-0472">Membrane</keyword>
<feature type="transmembrane region" description="Helical" evidence="2">
    <location>
        <begin position="104"/>
        <end position="122"/>
    </location>
</feature>
<dbReference type="EMBL" id="FOWX01000020">
    <property type="protein sequence ID" value="SFP82421.1"/>
    <property type="molecule type" value="Genomic_DNA"/>
</dbReference>
<dbReference type="AlphaFoldDB" id="A0A1I5THT5"/>
<sequence>MRPGPWSFLFALLLLPLALHAEQTPPAPAATATAEQAQIDVLKQRLATSEQQREALGAELQASAGVRESAQLQRLRQENQRLKLHLKKTQADAPQPLLGDRQQWFVAGAGAALLGVILGALLRGNRRSRREWIN</sequence>
<evidence type="ECO:0008006" key="6">
    <source>
        <dbReference type="Google" id="ProtNLM"/>
    </source>
</evidence>
<feature type="coiled-coil region" evidence="1">
    <location>
        <begin position="32"/>
        <end position="92"/>
    </location>
</feature>
<organism evidence="4 5">
    <name type="scientific">Pseudomonas borbori</name>
    <dbReference type="NCBI Taxonomy" id="289003"/>
    <lineage>
        <taxon>Bacteria</taxon>
        <taxon>Pseudomonadati</taxon>
        <taxon>Pseudomonadota</taxon>
        <taxon>Gammaproteobacteria</taxon>
        <taxon>Pseudomonadales</taxon>
        <taxon>Pseudomonadaceae</taxon>
        <taxon>Pseudomonas</taxon>
    </lineage>
</organism>
<keyword evidence="5" id="KW-1185">Reference proteome</keyword>
<gene>
    <name evidence="4" type="ORF">SAMN05216190_12042</name>
</gene>
<name>A0A1I5THT5_9PSED</name>
<keyword evidence="2" id="KW-0812">Transmembrane</keyword>
<evidence type="ECO:0000256" key="2">
    <source>
        <dbReference type="SAM" id="Phobius"/>
    </source>
</evidence>
<dbReference type="STRING" id="289003.SAMN05216190_12042"/>
<dbReference type="OrthoDB" id="7030625at2"/>
<dbReference type="Proteomes" id="UP000198784">
    <property type="component" value="Unassembled WGS sequence"/>
</dbReference>
<proteinExistence type="predicted"/>
<feature type="signal peptide" evidence="3">
    <location>
        <begin position="1"/>
        <end position="21"/>
    </location>
</feature>
<keyword evidence="3" id="KW-0732">Signal</keyword>
<evidence type="ECO:0000256" key="3">
    <source>
        <dbReference type="SAM" id="SignalP"/>
    </source>
</evidence>
<keyword evidence="1" id="KW-0175">Coiled coil</keyword>
<feature type="chain" id="PRO_5011705335" description="Translation initiation factor 2" evidence="3">
    <location>
        <begin position="22"/>
        <end position="134"/>
    </location>
</feature>
<reference evidence="5" key="1">
    <citation type="submission" date="2016-10" db="EMBL/GenBank/DDBJ databases">
        <authorList>
            <person name="Varghese N."/>
            <person name="Submissions S."/>
        </authorList>
    </citation>
    <scope>NUCLEOTIDE SEQUENCE [LARGE SCALE GENOMIC DNA]</scope>
    <source>
        <strain evidence="5">DSM 17834</strain>
    </source>
</reference>
<keyword evidence="2" id="KW-1133">Transmembrane helix</keyword>
<accession>A0A1I5THT5</accession>
<evidence type="ECO:0000313" key="5">
    <source>
        <dbReference type="Proteomes" id="UP000198784"/>
    </source>
</evidence>
<dbReference type="RefSeq" id="WP_090502478.1">
    <property type="nucleotide sequence ID" value="NZ_FOWX01000020.1"/>
</dbReference>